<dbReference type="FunFam" id="3.40.50.1000:FF:000001">
    <property type="entry name" value="Phospholipid-transporting ATPase IC"/>
    <property type="match status" value="1"/>
</dbReference>
<evidence type="ECO:0000256" key="1">
    <source>
        <dbReference type="ARBA" id="ARBA00001946"/>
    </source>
</evidence>
<comment type="subcellular location">
    <subcellularLocation>
        <location evidence="2">Endomembrane system</location>
        <topology evidence="2">Multi-pass membrane protein</topology>
    </subcellularLocation>
</comment>
<feature type="transmembrane region" description="Helical" evidence="20">
    <location>
        <begin position="105"/>
        <end position="125"/>
    </location>
</feature>
<keyword evidence="11" id="KW-1278">Translocase</keyword>
<feature type="binding site" evidence="17">
    <location>
        <position position="2024"/>
    </location>
    <ligand>
        <name>ATP</name>
        <dbReference type="ChEBI" id="CHEBI:30616"/>
    </ligand>
</feature>
<evidence type="ECO:0000256" key="4">
    <source>
        <dbReference type="ARBA" id="ARBA00012189"/>
    </source>
</evidence>
<keyword evidence="24" id="KW-1185">Reference proteome</keyword>
<feature type="transmembrane region" description="Helical" evidence="20">
    <location>
        <begin position="1461"/>
        <end position="1487"/>
    </location>
</feature>
<feature type="binding site" evidence="18">
    <location>
        <position position="1591"/>
    </location>
    <ligand>
        <name>Mg(2+)</name>
        <dbReference type="ChEBI" id="CHEBI:18420"/>
    </ligand>
</feature>
<dbReference type="FunFam" id="2.70.150.10:FF:000025">
    <property type="entry name" value="Phospholipid-transporting ATPase"/>
    <property type="match status" value="1"/>
</dbReference>
<dbReference type="GO" id="GO:0005524">
    <property type="term" value="F:ATP binding"/>
    <property type="evidence" value="ECO:0007669"/>
    <property type="project" value="UniProtKB-KW"/>
</dbReference>
<evidence type="ECO:0000256" key="17">
    <source>
        <dbReference type="PIRSR" id="PIRSR606539-2"/>
    </source>
</evidence>
<comment type="catalytic activity">
    <reaction evidence="15">
        <text>ATP + H2O + phospholipidSide 1 = ADP + phosphate + phospholipidSide 2.</text>
        <dbReference type="EC" id="7.6.2.1"/>
    </reaction>
</comment>
<dbReference type="InterPro" id="IPR023214">
    <property type="entry name" value="HAD_sf"/>
</dbReference>
<dbReference type="GO" id="GO:0007030">
    <property type="term" value="P:Golgi organization"/>
    <property type="evidence" value="ECO:0007669"/>
    <property type="project" value="TreeGrafter"/>
</dbReference>
<evidence type="ECO:0000256" key="19">
    <source>
        <dbReference type="SAM" id="Coils"/>
    </source>
</evidence>
<feature type="transmembrane region" description="Helical" evidence="20">
    <location>
        <begin position="1518"/>
        <end position="1543"/>
    </location>
</feature>
<dbReference type="Gene3D" id="2.70.150.10">
    <property type="entry name" value="Calcium-transporting ATPase, cytoplasmic transduction domain A"/>
    <property type="match status" value="1"/>
</dbReference>
<dbReference type="Gene3D" id="3.40.50.1000">
    <property type="entry name" value="HAD superfamily/HAD-like"/>
    <property type="match status" value="1"/>
</dbReference>
<evidence type="ECO:0000256" key="11">
    <source>
        <dbReference type="ARBA" id="ARBA00022967"/>
    </source>
</evidence>
<feature type="binding site" evidence="17">
    <location>
        <position position="1733"/>
    </location>
    <ligand>
        <name>ATP</name>
        <dbReference type="ChEBI" id="CHEBI:30616"/>
    </ligand>
</feature>
<evidence type="ECO:0000256" key="3">
    <source>
        <dbReference type="ARBA" id="ARBA00008109"/>
    </source>
</evidence>
<dbReference type="EC" id="7.6.2.1" evidence="4"/>
<dbReference type="GO" id="GO:0140345">
    <property type="term" value="F:phosphatidylcholine flippase activity"/>
    <property type="evidence" value="ECO:0007669"/>
    <property type="project" value="UniProtKB-ARBA"/>
</dbReference>
<feature type="transmembrane region" description="Helical" evidence="20">
    <location>
        <begin position="2086"/>
        <end position="2107"/>
    </location>
</feature>
<feature type="binding site" evidence="17">
    <location>
        <position position="2000"/>
    </location>
    <ligand>
        <name>ATP</name>
        <dbReference type="ChEBI" id="CHEBI:30616"/>
    </ligand>
</feature>
<dbReference type="InterPro" id="IPR032631">
    <property type="entry name" value="P-type_ATPase_N"/>
</dbReference>
<dbReference type="SFLD" id="SFLDF00027">
    <property type="entry name" value="p-type_atpase"/>
    <property type="match status" value="1"/>
</dbReference>
<feature type="binding site" evidence="17">
    <location>
        <position position="1692"/>
    </location>
    <ligand>
        <name>ATP</name>
        <dbReference type="ChEBI" id="CHEBI:30616"/>
    </ligand>
</feature>
<keyword evidence="10 18" id="KW-0460">Magnesium</keyword>
<feature type="domain" description="P-type ATPase C-terminal" evidence="22">
    <location>
        <begin position="2046"/>
        <end position="2114"/>
    </location>
</feature>
<dbReference type="InterPro" id="IPR044492">
    <property type="entry name" value="P_typ_ATPase_HD_dom"/>
</dbReference>
<keyword evidence="13" id="KW-0445">Lipid transport</keyword>
<gene>
    <name evidence="23" type="ORF">MEDL_5310</name>
</gene>
<dbReference type="NCBIfam" id="TIGR01652">
    <property type="entry name" value="ATPase-Plipid"/>
    <property type="match status" value="1"/>
</dbReference>
<feature type="binding site" evidence="17">
    <location>
        <position position="1789"/>
    </location>
    <ligand>
        <name>ATP</name>
        <dbReference type="ChEBI" id="CHEBI:30616"/>
    </ligand>
</feature>
<evidence type="ECO:0000256" key="12">
    <source>
        <dbReference type="ARBA" id="ARBA00022989"/>
    </source>
</evidence>
<dbReference type="CDD" id="cd02073">
    <property type="entry name" value="P-type_ATPase_APLT_Dnf-like"/>
    <property type="match status" value="1"/>
</dbReference>
<dbReference type="GO" id="GO:0005886">
    <property type="term" value="C:plasma membrane"/>
    <property type="evidence" value="ECO:0007669"/>
    <property type="project" value="TreeGrafter"/>
</dbReference>
<evidence type="ECO:0000256" key="16">
    <source>
        <dbReference type="PIRSR" id="PIRSR606539-1"/>
    </source>
</evidence>
<dbReference type="EMBL" id="CAJPWZ010000309">
    <property type="protein sequence ID" value="CAG2190007.1"/>
    <property type="molecule type" value="Genomic_DNA"/>
</dbReference>
<dbReference type="Pfam" id="PF13246">
    <property type="entry name" value="Cation_ATPase"/>
    <property type="match status" value="1"/>
</dbReference>
<feature type="binding site" evidence="18">
    <location>
        <position position="2024"/>
    </location>
    <ligand>
        <name>Mg(2+)</name>
        <dbReference type="ChEBI" id="CHEBI:18420"/>
    </ligand>
</feature>
<evidence type="ECO:0000256" key="8">
    <source>
        <dbReference type="ARBA" id="ARBA00022741"/>
    </source>
</evidence>
<evidence type="ECO:0000256" key="6">
    <source>
        <dbReference type="ARBA" id="ARBA00022692"/>
    </source>
</evidence>
<evidence type="ECO:0000313" key="23">
    <source>
        <dbReference type="EMBL" id="CAG2190007.1"/>
    </source>
</evidence>
<evidence type="ECO:0000256" key="10">
    <source>
        <dbReference type="ARBA" id="ARBA00022842"/>
    </source>
</evidence>
<dbReference type="NCBIfam" id="TIGR01494">
    <property type="entry name" value="ATPase_P-type"/>
    <property type="match status" value="1"/>
</dbReference>
<feature type="binding site" evidence="17">
    <location>
        <position position="2023"/>
    </location>
    <ligand>
        <name>ATP</name>
        <dbReference type="ChEBI" id="CHEBI:30616"/>
    </ligand>
</feature>
<protein>
    <recommendedName>
        <fullName evidence="4">P-type phospholipid transporter</fullName>
        <ecNumber evidence="4">7.6.2.1</ecNumber>
    </recommendedName>
</protein>
<evidence type="ECO:0000256" key="18">
    <source>
        <dbReference type="PIRSR" id="PIRSR606539-3"/>
    </source>
</evidence>
<keyword evidence="6 20" id="KW-0812">Transmembrane</keyword>
<feature type="binding site" evidence="17">
    <location>
        <position position="1589"/>
    </location>
    <ligand>
        <name>ATP</name>
        <dbReference type="ChEBI" id="CHEBI:30616"/>
    </ligand>
</feature>
<organism evidence="23 24">
    <name type="scientific">Mytilus edulis</name>
    <name type="common">Blue mussel</name>
    <dbReference type="NCBI Taxonomy" id="6550"/>
    <lineage>
        <taxon>Eukaryota</taxon>
        <taxon>Metazoa</taxon>
        <taxon>Spiralia</taxon>
        <taxon>Lophotrochozoa</taxon>
        <taxon>Mollusca</taxon>
        <taxon>Bivalvia</taxon>
        <taxon>Autobranchia</taxon>
        <taxon>Pteriomorphia</taxon>
        <taxon>Mytilida</taxon>
        <taxon>Mytiloidea</taxon>
        <taxon>Mytilidae</taxon>
        <taxon>Mytilinae</taxon>
        <taxon>Mytilus</taxon>
    </lineage>
</organism>
<feature type="binding site" evidence="18">
    <location>
        <position position="2020"/>
    </location>
    <ligand>
        <name>Mg(2+)</name>
        <dbReference type="ChEBI" id="CHEBI:18420"/>
    </ligand>
</feature>
<dbReference type="FunFam" id="3.40.50.1000:FF:000014">
    <property type="entry name" value="Phospholipid-transporting ATPase"/>
    <property type="match status" value="1"/>
</dbReference>
<evidence type="ECO:0000256" key="14">
    <source>
        <dbReference type="ARBA" id="ARBA00023136"/>
    </source>
</evidence>
<dbReference type="SFLD" id="SFLDG00002">
    <property type="entry name" value="C1.7:_P-type_atpase_like"/>
    <property type="match status" value="1"/>
</dbReference>
<dbReference type="InterPro" id="IPR018303">
    <property type="entry name" value="ATPase_P-typ_P_site"/>
</dbReference>
<feature type="binding site" evidence="17">
    <location>
        <position position="1869"/>
    </location>
    <ligand>
        <name>ATP</name>
        <dbReference type="ChEBI" id="CHEBI:30616"/>
    </ligand>
</feature>
<name>A0A8S3Q235_MYTED</name>
<feature type="domain" description="P-type ATPase N-terminal" evidence="21">
    <location>
        <begin position="1201"/>
        <end position="1266"/>
    </location>
</feature>
<dbReference type="InterPro" id="IPR001757">
    <property type="entry name" value="P_typ_ATPase"/>
</dbReference>
<evidence type="ECO:0000259" key="21">
    <source>
        <dbReference type="Pfam" id="PF16209"/>
    </source>
</evidence>
<reference evidence="23" key="1">
    <citation type="submission" date="2021-03" db="EMBL/GenBank/DDBJ databases">
        <authorList>
            <person name="Bekaert M."/>
        </authorList>
    </citation>
    <scope>NUCLEOTIDE SEQUENCE</scope>
</reference>
<dbReference type="OrthoDB" id="377733at2759"/>
<feature type="binding site" evidence="17">
    <location>
        <position position="1590"/>
    </location>
    <ligand>
        <name>ATP</name>
        <dbReference type="ChEBI" id="CHEBI:30616"/>
    </ligand>
</feature>
<keyword evidence="8 17" id="KW-0547">Nucleotide-binding</keyword>
<comment type="caution">
    <text evidence="23">The sequence shown here is derived from an EMBL/GenBank/DDBJ whole genome shotgun (WGS) entry which is preliminary data.</text>
</comment>
<evidence type="ECO:0000256" key="13">
    <source>
        <dbReference type="ARBA" id="ARBA00023055"/>
    </source>
</evidence>
<dbReference type="Proteomes" id="UP000683360">
    <property type="component" value="Unassembled WGS sequence"/>
</dbReference>
<evidence type="ECO:0000313" key="24">
    <source>
        <dbReference type="Proteomes" id="UP000683360"/>
    </source>
</evidence>
<keyword evidence="5" id="KW-0813">Transport</keyword>
<accession>A0A8S3Q235</accession>
<dbReference type="FunFam" id="3.40.1110.10:FF:000188">
    <property type="entry name" value="Phospholipid-transporting ATPase"/>
    <property type="match status" value="1"/>
</dbReference>
<dbReference type="InterPro" id="IPR032630">
    <property type="entry name" value="P_typ_ATPase_c"/>
</dbReference>
<dbReference type="PANTHER" id="PTHR24092">
    <property type="entry name" value="PROBABLE PHOSPHOLIPID-TRANSPORTING ATPASE"/>
    <property type="match status" value="1"/>
</dbReference>
<evidence type="ECO:0000259" key="22">
    <source>
        <dbReference type="Pfam" id="PF16212"/>
    </source>
</evidence>
<dbReference type="InterPro" id="IPR023299">
    <property type="entry name" value="ATPase_P-typ_cyto_dom_N"/>
</dbReference>
<dbReference type="InterPro" id="IPR036412">
    <property type="entry name" value="HAD-like_sf"/>
</dbReference>
<dbReference type="SUPFAM" id="SSF81653">
    <property type="entry name" value="Calcium ATPase, transduction domain A"/>
    <property type="match status" value="1"/>
</dbReference>
<keyword evidence="14 20" id="KW-0472">Membrane</keyword>
<dbReference type="SUPFAM" id="SSF81665">
    <property type="entry name" value="Calcium ATPase, transmembrane domain M"/>
    <property type="match status" value="1"/>
</dbReference>
<dbReference type="PROSITE" id="PS00154">
    <property type="entry name" value="ATPASE_E1_E2"/>
    <property type="match status" value="1"/>
</dbReference>
<evidence type="ECO:0000256" key="5">
    <source>
        <dbReference type="ARBA" id="ARBA00022448"/>
    </source>
</evidence>
<feature type="coiled-coil region" evidence="19">
    <location>
        <begin position="1901"/>
        <end position="1928"/>
    </location>
</feature>
<feature type="binding site" evidence="17">
    <location>
        <position position="1994"/>
    </location>
    <ligand>
        <name>ATP</name>
        <dbReference type="ChEBI" id="CHEBI:30616"/>
    </ligand>
</feature>
<feature type="binding site" evidence="17">
    <location>
        <position position="1755"/>
    </location>
    <ligand>
        <name>ATP</name>
        <dbReference type="ChEBI" id="CHEBI:30616"/>
    </ligand>
</feature>
<dbReference type="Pfam" id="PF16212">
    <property type="entry name" value="PhoLip_ATPase_C"/>
    <property type="match status" value="1"/>
</dbReference>
<sequence>MLFVQDLSSPLGYWAFCTGPVFSTGLLEVFLYRTVFSLGVDAFCTGPVLSTRLLEGFCTGPVFSTRLLDAFCAGPVFSTRLLDAFVQDLSLTNYWSFCTGLSSPLSYWMSFCTGPVFSLGYWMLFVQDLSSPVIGLFVQDLSSPLKLLDAFCTGPVFSTRLWMLFVQDLSSPLGYWMLFVQDLPLHWGYWRLFVQDLSSSTKVIGVFVQDLSSPLSYLEALPLDCLLSLVIGLFVGPVFSTRLLDAFCTGPVFSTRLLDAFCAGPLLSTRLLEFLCRTCPLHWLLDAFCTGPCPPLPGCWRLVHDLSSPLGYWRLFVQDLSSTSSTRLLEAFLYRFWLLEAFVQDLSSTRLLRLFVQDLSSPLGPVLSTRLLEAFCTGPAFSTRLLDAFFVQDLSSPLQDLSSTLQDLSFRLLEAFCTGPVLSTCAPGPRLLEAFGTGPVLSTRLLEFFCTENCLPLGYWRLVHDLSSPLRLLEAFCTGPCLSTRLLEAFCTGPVLPLVIGGFCTGPVFSTRLLEAFVQTCPSPLGYWRLFVQDLSSPTRLLEAFCTGPVFPLGYWMLLYRTCPPLVIEAFCTGPVLPLGYLAIFLYRTCPLHFRLLEAVQDLSSPLQVIEAFVQDLTSPLGYWDALYRTCPPLGYWRLFVQDLSSPLGYWSFCTGPVPSTRTCPSTRLLEVIGGLPSTTGPVLSTRLLEAFCTGPVLSTRLLRLFVQTRPLHQVIEAFCTGPVLSTRLAEASCTGPVLPLGYWRLFVQDLSSPLGYWRLFVQDLSSPLGYWRLLHRPVLSTRTCLLSTSSTRLLQVIEAFVQDLSSPLGYWSFCTGPVFSTRLLEAFCTGPLSSPLGYWRLFVQDLSSPLGYWMLLYRTCPPLGPVLSTRLEAFCTGPVFSTRLLEAFCTGPVLSTRLLEAFVQDLSSPLGYWRLFVQDLSSPLGYWRLLYRTCLSTRLLEAFVQDLSSPLGYWRLFVQDLSSPALGYWAFCTGPLSTRLLDAFCTGPVLSTRLLEAFVQDLFSPLGYWRILYRTCLLPLGYWMLLHDLSSPLGYWALLQDLSSPLGYWAFWLLDAFFLYRTCPLPLGYWRLFVQDLSSPLGYWSFVQDLSSPLGFCTGPVLSTRLLEAFVQDLSSPLGPVLSTRLLWAFVQDLSSPLGYWRLFVQDLSSPLGYWRLFVQDLSSPLGYWRLFVQDLSSPLGYWRLFVQDLSSPLELERIIKANSPSENAVYEYANNYICTSKYTLLTFLPKNLLEQFRRLANTYFLCLLVLQVIPAVSSLPWYSTLVPLAFVLGVTAIKDAVDDFRRHSSDNQVNNRLSHVLRDGQPLDEKWHKVVVGDIIKMENNQFVAADLLLLSTSEPHSLCYIETAELDGETNLKVRQAIPETAELEDDIQKLSNFDADIVCEAPNNNLSKFEGKMTYKNNTYSIDNEKILLRGCVLRNTKWCYGLVIFAGRDTKLMQNSGKAIFKRTNIDRLMNVLIIGIFLFLLTCCLVMTAACGIWETLKGNDFQVFLPWDSYIPGSPDKDGSKQEGATVTALLVFFSYIIILNTVVPISLYVSVEIIRLVNSMWINWDVKMYYDKVKTAAKARTTTLNEELGQIEYIFSDKTGTLTQNIMEFKKCSIAGKSYGDAFDEFGNSIVITENTPKVDLSSNPYAEPNFEFYDRQLIEKMREKDFKVEQFFTLLALCHTVMPETKDDKLEYQAQSPDEGALVSAARNFGYVFKSRTPTTITVEIQGEERVYELLSILDFNNVRKRMSVIVRRGGKIQLWCKGADSLVLERMDPKCADLKELTLHHLNEYASEGLRTLCLAVKDIPDSVYADWKKKHHLASTAMDDRDDKLHEVYEEIEKNLVLIGATAIEDKLQDGVPDAIANLALAGIKIWVLTGDKQETAINIGYSCQLITDEMEEIFIVDGETYESVDKQMKDALQNIKKIKHENKTQKEEEVGVAFSNGGVYYNGQKAADVSPDLPHSDEFALVINGHSLIHALHRDMELLLLELGCSCKAVICCRVTPLQKAMVVDLVKRNKKSITLAIGDGANDVSMIKTAHIGVGISGQEGMQAVLASDYSICQFRYLERLLLVHGRWSYFRMCKFLKYFFYKNFAFTLCHFWYAFYCGFSAQTLFDPYFITF</sequence>
<keyword evidence="12 20" id="KW-1133">Transmembrane helix</keyword>
<comment type="similarity">
    <text evidence="3">Belongs to the cation transport ATPase (P-type) (TC 3.A.3) family. Type IV subfamily.</text>
</comment>
<comment type="cofactor">
    <cofactor evidence="1 18">
        <name>Mg(2+)</name>
        <dbReference type="ChEBI" id="CHEBI:18420"/>
    </cofactor>
</comment>
<feature type="transmembrane region" description="Helical" evidence="20">
    <location>
        <begin position="1261"/>
        <end position="1279"/>
    </location>
</feature>
<dbReference type="GO" id="GO:0045332">
    <property type="term" value="P:phospholipid translocation"/>
    <property type="evidence" value="ECO:0007669"/>
    <property type="project" value="TreeGrafter"/>
</dbReference>
<dbReference type="SUPFAM" id="SSF81660">
    <property type="entry name" value="Metal cation-transporting ATPase, ATP-binding domain N"/>
    <property type="match status" value="1"/>
</dbReference>
<dbReference type="PANTHER" id="PTHR24092:SF190">
    <property type="entry name" value="PHOSPHOLIPID-TRANSPORTING ATPASE"/>
    <property type="match status" value="1"/>
</dbReference>
<evidence type="ECO:0000256" key="7">
    <source>
        <dbReference type="ARBA" id="ARBA00022723"/>
    </source>
</evidence>
<dbReference type="GO" id="GO:0016887">
    <property type="term" value="F:ATP hydrolysis activity"/>
    <property type="evidence" value="ECO:0007669"/>
    <property type="project" value="InterPro"/>
</dbReference>
<feature type="transmembrane region" description="Helical" evidence="20">
    <location>
        <begin position="12"/>
        <end position="32"/>
    </location>
</feature>
<dbReference type="Gene3D" id="3.40.1110.10">
    <property type="entry name" value="Calcium-transporting ATPase, cytoplasmic domain N"/>
    <property type="match status" value="1"/>
</dbReference>
<feature type="active site" description="4-aspartylphosphate intermediate" evidence="16">
    <location>
        <position position="1589"/>
    </location>
</feature>
<dbReference type="GO" id="GO:0005802">
    <property type="term" value="C:trans-Golgi network"/>
    <property type="evidence" value="ECO:0007669"/>
    <property type="project" value="TreeGrafter"/>
</dbReference>
<evidence type="ECO:0000256" key="20">
    <source>
        <dbReference type="SAM" id="Phobius"/>
    </source>
</evidence>
<feature type="binding site" evidence="18">
    <location>
        <position position="1589"/>
    </location>
    <ligand>
        <name>Mg(2+)</name>
        <dbReference type="ChEBI" id="CHEBI:18420"/>
    </ligand>
</feature>
<keyword evidence="19" id="KW-0175">Coiled coil</keyword>
<evidence type="ECO:0000256" key="9">
    <source>
        <dbReference type="ARBA" id="ARBA00022840"/>
    </source>
</evidence>
<dbReference type="SUPFAM" id="SSF56784">
    <property type="entry name" value="HAD-like"/>
    <property type="match status" value="1"/>
</dbReference>
<dbReference type="PRINTS" id="PR00119">
    <property type="entry name" value="CATATPASE"/>
</dbReference>
<feature type="binding site" evidence="17">
    <location>
        <position position="1870"/>
    </location>
    <ligand>
        <name>ATP</name>
        <dbReference type="ChEBI" id="CHEBI:30616"/>
    </ligand>
</feature>
<feature type="binding site" evidence="17">
    <location>
        <position position="1871"/>
    </location>
    <ligand>
        <name>ATP</name>
        <dbReference type="ChEBI" id="CHEBI:30616"/>
    </ligand>
</feature>
<feature type="binding site" evidence="17">
    <location>
        <position position="1591"/>
    </location>
    <ligand>
        <name>ATP</name>
        <dbReference type="ChEBI" id="CHEBI:30616"/>
    </ligand>
</feature>
<dbReference type="Pfam" id="PF16209">
    <property type="entry name" value="PhoLip_ATPase_N"/>
    <property type="match status" value="1"/>
</dbReference>
<keyword evidence="9 17" id="KW-0067">ATP-binding</keyword>
<dbReference type="InterPro" id="IPR006539">
    <property type="entry name" value="P-type_ATPase_IV"/>
</dbReference>
<dbReference type="InterPro" id="IPR023298">
    <property type="entry name" value="ATPase_P-typ_TM_dom_sf"/>
</dbReference>
<keyword evidence="7 18" id="KW-0479">Metal-binding</keyword>
<proteinExistence type="inferred from homology"/>
<dbReference type="GO" id="GO:0000287">
    <property type="term" value="F:magnesium ion binding"/>
    <property type="evidence" value="ECO:0007669"/>
    <property type="project" value="InterPro"/>
</dbReference>
<evidence type="ECO:0000256" key="2">
    <source>
        <dbReference type="ARBA" id="ARBA00004127"/>
    </source>
</evidence>
<dbReference type="SFLD" id="SFLDS00003">
    <property type="entry name" value="Haloacid_Dehalogenase"/>
    <property type="match status" value="1"/>
</dbReference>
<evidence type="ECO:0000256" key="15">
    <source>
        <dbReference type="ARBA" id="ARBA00034036"/>
    </source>
</evidence>
<dbReference type="InterPro" id="IPR008250">
    <property type="entry name" value="ATPase_P-typ_transduc_dom_A_sf"/>
</dbReference>